<evidence type="ECO:0000256" key="8">
    <source>
        <dbReference type="PIRNR" id="PIRNR006630"/>
    </source>
</evidence>
<organism evidence="11 12">
    <name type="scientific">[Eubacterium] hominis</name>
    <dbReference type="NCBI Taxonomy" id="2764325"/>
    <lineage>
        <taxon>Bacteria</taxon>
        <taxon>Bacillati</taxon>
        <taxon>Bacillota</taxon>
        <taxon>Erysipelotrichia</taxon>
        <taxon>Erysipelotrichales</taxon>
        <taxon>Erysipelotrichaceae</taxon>
        <taxon>Amedibacillus</taxon>
    </lineage>
</organism>
<dbReference type="CDD" id="cd00553">
    <property type="entry name" value="NAD_synthase"/>
    <property type="match status" value="1"/>
</dbReference>
<comment type="pathway">
    <text evidence="1 7 8">Cofactor biosynthesis; NAD(+) biosynthesis; NAD(+) from deamido-NAD(+) (L-Gln route): step 1/1.</text>
</comment>
<dbReference type="Proteomes" id="UP000515856">
    <property type="component" value="Chromosome"/>
</dbReference>
<keyword evidence="12" id="KW-1185">Reference proteome</keyword>
<evidence type="ECO:0000256" key="6">
    <source>
        <dbReference type="ARBA" id="ARBA00023027"/>
    </source>
</evidence>
<dbReference type="InterPro" id="IPR041856">
    <property type="entry name" value="NAD+_synth_C"/>
</dbReference>
<feature type="binding site" evidence="7">
    <location>
        <position position="468"/>
    </location>
    <ligand>
        <name>deamido-NAD(+)</name>
        <dbReference type="ChEBI" id="CHEBI:58437"/>
        <note>ligand shared between two neighboring subunits</note>
    </ligand>
</feature>
<dbReference type="RefSeq" id="WP_117451819.1">
    <property type="nucleotide sequence ID" value="NZ_CP060636.1"/>
</dbReference>
<dbReference type="GO" id="GO:0005737">
    <property type="term" value="C:cytoplasm"/>
    <property type="evidence" value="ECO:0007669"/>
    <property type="project" value="InterPro"/>
</dbReference>
<dbReference type="HAMAP" id="MF_02090">
    <property type="entry name" value="NadE_glutamine_dep"/>
    <property type="match status" value="1"/>
</dbReference>
<evidence type="ECO:0000256" key="7">
    <source>
        <dbReference type="HAMAP-Rule" id="MF_02090"/>
    </source>
</evidence>
<evidence type="ECO:0000256" key="3">
    <source>
        <dbReference type="ARBA" id="ARBA00022598"/>
    </source>
</evidence>
<feature type="active site" description="Proton acceptor; for glutaminase activity" evidence="7">
    <location>
        <position position="46"/>
    </location>
</feature>
<name>A0A7G9GKK6_9FIRM</name>
<feature type="binding site" evidence="7">
    <location>
        <begin position="353"/>
        <end position="360"/>
    </location>
    <ligand>
        <name>ATP</name>
        <dbReference type="ChEBI" id="CHEBI:30616"/>
    </ligand>
</feature>
<dbReference type="GO" id="GO:0008795">
    <property type="term" value="F:NAD+ synthase activity"/>
    <property type="evidence" value="ECO:0007669"/>
    <property type="project" value="UniProtKB-UniRule"/>
</dbReference>
<evidence type="ECO:0000313" key="12">
    <source>
        <dbReference type="Proteomes" id="UP000515856"/>
    </source>
</evidence>
<dbReference type="GO" id="GO:0003952">
    <property type="term" value="F:NAD+ synthase (glutamine-hydrolyzing) activity"/>
    <property type="evidence" value="ECO:0007669"/>
    <property type="project" value="UniProtKB-UniRule"/>
</dbReference>
<dbReference type="InterPro" id="IPR022310">
    <property type="entry name" value="NAD/GMP_synthase"/>
</dbReference>
<feature type="active site" description="Nucleophile; for glutaminase activity" evidence="7">
    <location>
        <position position="169"/>
    </location>
</feature>
<dbReference type="CDD" id="cd07570">
    <property type="entry name" value="GAT_Gln-NAD-synth"/>
    <property type="match status" value="1"/>
</dbReference>
<evidence type="ECO:0000313" key="11">
    <source>
        <dbReference type="EMBL" id="QNM11338.1"/>
    </source>
</evidence>
<dbReference type="Gene3D" id="3.40.50.620">
    <property type="entry name" value="HUPs"/>
    <property type="match status" value="1"/>
</dbReference>
<gene>
    <name evidence="7" type="primary">nadE</name>
    <name evidence="11" type="ORF">H9Q80_13870</name>
</gene>
<dbReference type="PANTHER" id="PTHR23090">
    <property type="entry name" value="NH 3 /GLUTAMINE-DEPENDENT NAD + SYNTHETASE"/>
    <property type="match status" value="1"/>
</dbReference>
<evidence type="ECO:0000256" key="9">
    <source>
        <dbReference type="RuleBase" id="RU003811"/>
    </source>
</evidence>
<dbReference type="Pfam" id="PF02540">
    <property type="entry name" value="NAD_synthase"/>
    <property type="match status" value="1"/>
</dbReference>
<feature type="binding site" evidence="7">
    <location>
        <position position="439"/>
    </location>
    <ligand>
        <name>deamido-NAD(+)</name>
        <dbReference type="ChEBI" id="CHEBI:58437"/>
        <note>ligand shared between two neighboring subunits</note>
    </ligand>
</feature>
<dbReference type="GO" id="GO:0009435">
    <property type="term" value="P:NAD+ biosynthetic process"/>
    <property type="evidence" value="ECO:0007669"/>
    <property type="project" value="UniProtKB-UniRule"/>
</dbReference>
<feature type="domain" description="CN hydrolase" evidence="10">
    <location>
        <begin position="7"/>
        <end position="268"/>
    </location>
</feature>
<dbReference type="UniPathway" id="UPA00253">
    <property type="reaction ID" value="UER00334"/>
</dbReference>
<dbReference type="Pfam" id="PF00795">
    <property type="entry name" value="CN_hydrolase"/>
    <property type="match status" value="1"/>
</dbReference>
<dbReference type="PIRSF" id="PIRSF006630">
    <property type="entry name" value="NADS_GAT"/>
    <property type="match status" value="1"/>
</dbReference>
<dbReference type="InterPro" id="IPR014729">
    <property type="entry name" value="Rossmann-like_a/b/a_fold"/>
</dbReference>
<evidence type="ECO:0000259" key="10">
    <source>
        <dbReference type="PROSITE" id="PS50263"/>
    </source>
</evidence>
<evidence type="ECO:0000256" key="5">
    <source>
        <dbReference type="ARBA" id="ARBA00022840"/>
    </source>
</evidence>
<feature type="binding site" evidence="7">
    <location>
        <position position="603"/>
    </location>
    <ligand>
        <name>deamido-NAD(+)</name>
        <dbReference type="ChEBI" id="CHEBI:58437"/>
        <note>ligand shared between two neighboring subunits</note>
    </ligand>
</feature>
<feature type="binding site" evidence="7">
    <location>
        <position position="463"/>
    </location>
    <ligand>
        <name>ATP</name>
        <dbReference type="ChEBI" id="CHEBI:30616"/>
    </ligand>
</feature>
<dbReference type="EMBL" id="CP060636">
    <property type="protein sequence ID" value="QNM11338.1"/>
    <property type="molecule type" value="Genomic_DNA"/>
</dbReference>
<dbReference type="Gene3D" id="3.60.110.10">
    <property type="entry name" value="Carbon-nitrogen hydrolase"/>
    <property type="match status" value="1"/>
</dbReference>
<comment type="similarity">
    <text evidence="2 7 8">In the C-terminal section; belongs to the NAD synthetase family.</text>
</comment>
<dbReference type="GO" id="GO:0004359">
    <property type="term" value="F:glutaminase activity"/>
    <property type="evidence" value="ECO:0007669"/>
    <property type="project" value="InterPro"/>
</dbReference>
<protein>
    <recommendedName>
        <fullName evidence="7 8">Glutamine-dependent NAD(+) synthetase</fullName>
        <ecNumber evidence="7 8">6.3.5.1</ecNumber>
    </recommendedName>
    <alternativeName>
        <fullName evidence="7 8">NAD(+) synthase [glutamine-hydrolyzing]</fullName>
    </alternativeName>
</protein>
<comment type="catalytic activity">
    <reaction evidence="7 8">
        <text>deamido-NAD(+) + L-glutamine + ATP + H2O = L-glutamate + AMP + diphosphate + NAD(+) + H(+)</text>
        <dbReference type="Rhea" id="RHEA:24384"/>
        <dbReference type="ChEBI" id="CHEBI:15377"/>
        <dbReference type="ChEBI" id="CHEBI:15378"/>
        <dbReference type="ChEBI" id="CHEBI:29985"/>
        <dbReference type="ChEBI" id="CHEBI:30616"/>
        <dbReference type="ChEBI" id="CHEBI:33019"/>
        <dbReference type="ChEBI" id="CHEBI:57540"/>
        <dbReference type="ChEBI" id="CHEBI:58359"/>
        <dbReference type="ChEBI" id="CHEBI:58437"/>
        <dbReference type="ChEBI" id="CHEBI:456215"/>
        <dbReference type="EC" id="6.3.5.1"/>
    </reaction>
</comment>
<keyword evidence="5 7" id="KW-0067">ATP-binding</keyword>
<dbReference type="PROSITE" id="PS50263">
    <property type="entry name" value="CN_HYDROLASE"/>
    <property type="match status" value="1"/>
</dbReference>
<dbReference type="NCBIfam" id="TIGR00552">
    <property type="entry name" value="nadE"/>
    <property type="match status" value="1"/>
</dbReference>
<dbReference type="KEGG" id="ehn:H9Q80_13870"/>
<keyword evidence="4 7" id="KW-0547">Nucleotide-binding</keyword>
<feature type="binding site" evidence="7">
    <location>
        <position position="120"/>
    </location>
    <ligand>
        <name>L-glutamine</name>
        <dbReference type="ChEBI" id="CHEBI:58359"/>
    </ligand>
</feature>
<evidence type="ECO:0000256" key="2">
    <source>
        <dbReference type="ARBA" id="ARBA00007145"/>
    </source>
</evidence>
<dbReference type="GO" id="GO:0005524">
    <property type="term" value="F:ATP binding"/>
    <property type="evidence" value="ECO:0007669"/>
    <property type="project" value="UniProtKB-UniRule"/>
</dbReference>
<feature type="binding site" evidence="7">
    <location>
        <begin position="473"/>
        <end position="476"/>
    </location>
    <ligand>
        <name>deamido-NAD(+)</name>
        <dbReference type="ChEBI" id="CHEBI:58437"/>
        <note>ligand shared between two neighboring subunits</note>
    </ligand>
</feature>
<proteinExistence type="inferred from homology"/>
<dbReference type="PANTHER" id="PTHR23090:SF9">
    <property type="entry name" value="GLUTAMINE-DEPENDENT NAD(+) SYNTHETASE"/>
    <property type="match status" value="1"/>
</dbReference>
<reference evidence="11 12" key="1">
    <citation type="submission" date="2020-08" db="EMBL/GenBank/DDBJ databases">
        <authorList>
            <person name="Liu C."/>
            <person name="Sun Q."/>
        </authorList>
    </citation>
    <scope>NUCLEOTIDE SEQUENCE [LARGE SCALE GENOMIC DNA]</scope>
    <source>
        <strain evidence="11 12">NSJ-61</strain>
    </source>
</reference>
<comment type="function">
    <text evidence="7">Catalyzes the ATP-dependent amidation of deamido-NAD to form NAD. Uses L-glutamine as a nitrogen source.</text>
</comment>
<dbReference type="InterPro" id="IPR036526">
    <property type="entry name" value="C-N_Hydrolase_sf"/>
</dbReference>
<feature type="binding site" evidence="7">
    <location>
        <position position="196"/>
    </location>
    <ligand>
        <name>L-glutamine</name>
        <dbReference type="ChEBI" id="CHEBI:58359"/>
    </ligand>
</feature>
<dbReference type="InterPro" id="IPR014445">
    <property type="entry name" value="Gln-dep_NAD_synthase"/>
</dbReference>
<dbReference type="SUPFAM" id="SSF52402">
    <property type="entry name" value="Adenine nucleotide alpha hydrolases-like"/>
    <property type="match status" value="1"/>
</dbReference>
<dbReference type="InterPro" id="IPR003010">
    <property type="entry name" value="C-N_Hydrolase"/>
</dbReference>
<dbReference type="Gene3D" id="1.10.10.1140">
    <property type="entry name" value="Glutamine-dependent NAD+ synthetase, C-terminal domain"/>
    <property type="match status" value="1"/>
</dbReference>
<feature type="binding site" evidence="7">
    <location>
        <position position="202"/>
    </location>
    <ligand>
        <name>L-glutamine</name>
        <dbReference type="ChEBI" id="CHEBI:58359"/>
    </ligand>
</feature>
<keyword evidence="3 7" id="KW-0436">Ligase</keyword>
<dbReference type="AlphaFoldDB" id="A0A7G9GKK6"/>
<dbReference type="NCBIfam" id="NF002730">
    <property type="entry name" value="PRK02628.1"/>
    <property type="match status" value="1"/>
</dbReference>
<sequence length="642" mass="72720">MQNYGYFKVACATPALTIGDVHANTQEILHIISTCDQDVRLIVFPELSLCGYTCQDLLYENILMDSMEEAIFKICQENTSDAIIVIGCALRQYNHLYNCAVFIHQHSILGIVPKTYLPNYNEFYEKRWFSSADSCIDDDIYLHGQRIPFSSRILIHDETSGAIIGADICEDLWVPIPPSTYHTLHGANVIVNLSASNETIGKKEYRRNMILSHSTKCMCGYVYASAGIDESTSDLVFSGHAIIADNGYLVHESEIFHRNKLTYGEIDLEKLKNDRLRFSTYMELSEKKDYQFITCQTKPVTQKLELIRTIDPYPFVPKDEAVRKDRCMDILHMQATGLAQRLKKINCSQLIIGISGGLDSTLALIVAKIAFDMNGYDTKGILAVTMPGFGTSERTLHNAQALMEALHTTQKNIDIRKACELHYKDIEHDATSLDITFENVQARERTQILMDLANQHHGIVLGTGDLSELALGWCTYNGDHMSMYAVNASIPKTLIRYLLVTYAHYCRIQSDQKLADILDDICDTPVSPELLPPKENGEIAQITEDAIGSYTYHDFFLYHMLRNHFSPDKIYQLALLAFGEAHKADIKSTLKTFYHRFFTQQFKRNCMPDGVKVGSVCLSPRGDWRMPSDASADLWLKEVDQL</sequence>
<dbReference type="SUPFAM" id="SSF56317">
    <property type="entry name" value="Carbon-nitrogen hydrolase"/>
    <property type="match status" value="1"/>
</dbReference>
<comment type="similarity">
    <text evidence="9">Belongs to the NAD synthetase family.</text>
</comment>
<feature type="active site" description="For glutaminase activity" evidence="7">
    <location>
        <position position="114"/>
    </location>
</feature>
<dbReference type="InterPro" id="IPR003694">
    <property type="entry name" value="NAD_synthase"/>
</dbReference>
<dbReference type="EC" id="6.3.5.1" evidence="7 8"/>
<accession>A0A7G9GKK6</accession>
<keyword evidence="6 7" id="KW-0520">NAD</keyword>
<evidence type="ECO:0000256" key="1">
    <source>
        <dbReference type="ARBA" id="ARBA00005188"/>
    </source>
</evidence>
<evidence type="ECO:0000256" key="4">
    <source>
        <dbReference type="ARBA" id="ARBA00022741"/>
    </source>
</evidence>